<reference evidence="2 3" key="1">
    <citation type="submission" date="2024-03" db="EMBL/GenBank/DDBJ databases">
        <title>Adaptation during the transition from Ophiocordyceps entomopathogen to insect associate is accompanied by gene loss and intensified selection.</title>
        <authorList>
            <person name="Ward C.M."/>
            <person name="Onetto C.A."/>
            <person name="Borneman A.R."/>
        </authorList>
    </citation>
    <scope>NUCLEOTIDE SEQUENCE [LARGE SCALE GENOMIC DNA]</scope>
    <source>
        <strain evidence="2">AWRI1</strain>
        <tissue evidence="2">Single Adult Female</tissue>
    </source>
</reference>
<accession>A0AAN9TS77</accession>
<dbReference type="AlphaFoldDB" id="A0AAN9TS77"/>
<evidence type="ECO:0000313" key="2">
    <source>
        <dbReference type="EMBL" id="KAK7602922.1"/>
    </source>
</evidence>
<gene>
    <name evidence="2" type="ORF">V9T40_006896</name>
</gene>
<keyword evidence="3" id="KW-1185">Reference proteome</keyword>
<proteinExistence type="predicted"/>
<evidence type="ECO:0000256" key="1">
    <source>
        <dbReference type="SAM" id="MobiDB-lite"/>
    </source>
</evidence>
<sequence length="371" mass="42550">MAAHLTMFQFILPQDRFYSKSWISATSNELEGLFKSITLLGGDARKDAQTTATNMEWMSKVTDVLSQVMDPRSVRRQYPAKPAAAWIFDVNERKEETKSVPDIVKGTLARDFYTTEQSRVENAAEEEEGSKLEQRLTAAMRLSESSSSIDDGGAEADLAQRRQSDDEAVESAAGSHEQPSERPEAREKKLSQKEKEEEWRKHADGLPIIDEKYEQKIGESYEGKAESIGDATYREFYYKHLWKELLEIYGDAFKQAFDYFHFAITGDSYEKTWNGSFADYVRPNMEESIAIWEKAEELFRLTRTEYMSDASNPNRALKNNTIAVLQEIEKIRLKTNIGEDAVVDENRLSAKWDVRYVDPKKYPADLKVHVA</sequence>
<dbReference type="EMBL" id="JBBCAQ010000007">
    <property type="protein sequence ID" value="KAK7602922.1"/>
    <property type="molecule type" value="Genomic_DNA"/>
</dbReference>
<name>A0AAN9TS77_9HEMI</name>
<comment type="caution">
    <text evidence="2">The sequence shown here is derived from an EMBL/GenBank/DDBJ whole genome shotgun (WGS) entry which is preliminary data.</text>
</comment>
<feature type="compositionally biased region" description="Basic and acidic residues" evidence="1">
    <location>
        <begin position="178"/>
        <end position="203"/>
    </location>
</feature>
<organism evidence="2 3">
    <name type="scientific">Parthenolecanium corni</name>
    <dbReference type="NCBI Taxonomy" id="536013"/>
    <lineage>
        <taxon>Eukaryota</taxon>
        <taxon>Metazoa</taxon>
        <taxon>Ecdysozoa</taxon>
        <taxon>Arthropoda</taxon>
        <taxon>Hexapoda</taxon>
        <taxon>Insecta</taxon>
        <taxon>Pterygota</taxon>
        <taxon>Neoptera</taxon>
        <taxon>Paraneoptera</taxon>
        <taxon>Hemiptera</taxon>
        <taxon>Sternorrhyncha</taxon>
        <taxon>Coccoidea</taxon>
        <taxon>Coccidae</taxon>
        <taxon>Parthenolecanium</taxon>
    </lineage>
</organism>
<evidence type="ECO:0000313" key="3">
    <source>
        <dbReference type="Proteomes" id="UP001367676"/>
    </source>
</evidence>
<protein>
    <submittedName>
        <fullName evidence="2">Uncharacterized protein</fullName>
    </submittedName>
</protein>
<dbReference type="Proteomes" id="UP001367676">
    <property type="component" value="Unassembled WGS sequence"/>
</dbReference>
<feature type="region of interest" description="Disordered" evidence="1">
    <location>
        <begin position="139"/>
        <end position="203"/>
    </location>
</feature>